<keyword evidence="1" id="KW-0732">Signal</keyword>
<dbReference type="Proteomes" id="UP000249898">
    <property type="component" value="Chromosome"/>
</dbReference>
<feature type="chain" id="PRO_5016395009" description="Lipoprotein" evidence="1">
    <location>
        <begin position="24"/>
        <end position="215"/>
    </location>
</feature>
<evidence type="ECO:0000313" key="3">
    <source>
        <dbReference type="Proteomes" id="UP000249898"/>
    </source>
</evidence>
<sequence length="215" mass="24530">MKFFTFLMLFSALLAGCSSNVKLSGQNVSNVDSNVNIDKSAAIAVISSEEGDPLTNKRYIPDVISAFEERGFTNVSEVQNNPDYRLVVSFTSETKTETKQVPIFNNERNLPYTICRRNADSNTRTCITRYRHFMEPIVSGYKTVDTPTNIYTFQFKLTDKQNYLILDSTNTVVHASCSKWKMFEFLAKDAIVRANFNNPVDKPYAVEMKQDYNCQ</sequence>
<evidence type="ECO:0000313" key="2">
    <source>
        <dbReference type="EMBL" id="AWX99494.1"/>
    </source>
</evidence>
<organism evidence="2 3">
    <name type="scientific">Marinomonas primoryensis</name>
    <dbReference type="NCBI Taxonomy" id="178399"/>
    <lineage>
        <taxon>Bacteria</taxon>
        <taxon>Pseudomonadati</taxon>
        <taxon>Pseudomonadota</taxon>
        <taxon>Gammaproteobacteria</taxon>
        <taxon>Oceanospirillales</taxon>
        <taxon>Oceanospirillaceae</taxon>
        <taxon>Marinomonas</taxon>
    </lineage>
</organism>
<reference evidence="2 3" key="1">
    <citation type="submission" date="2016-06" db="EMBL/GenBank/DDBJ databases">
        <title>The sequenced genome of the ice-adhering bacterium Marinomonas primoryensis, from Antarctica.</title>
        <authorList>
            <person name="Graham L."/>
            <person name="Vance T.D.R."/>
            <person name="Davies P.L."/>
        </authorList>
    </citation>
    <scope>NUCLEOTIDE SEQUENCE [LARGE SCALE GENOMIC DNA]</scope>
    <source>
        <strain evidence="2 3">AceL</strain>
    </source>
</reference>
<name>A0A2Z4PPW6_9GAMM</name>
<dbReference type="RefSeq" id="WP_112136286.1">
    <property type="nucleotide sequence ID" value="NZ_CP016181.1"/>
</dbReference>
<dbReference type="AlphaFoldDB" id="A0A2Z4PPW6"/>
<dbReference type="OrthoDB" id="6105332at2"/>
<dbReference type="PROSITE" id="PS51257">
    <property type="entry name" value="PROKAR_LIPOPROTEIN"/>
    <property type="match status" value="1"/>
</dbReference>
<accession>A0A2Z4PPW6</accession>
<dbReference type="EMBL" id="CP016181">
    <property type="protein sequence ID" value="AWX99494.1"/>
    <property type="molecule type" value="Genomic_DNA"/>
</dbReference>
<proteinExistence type="predicted"/>
<feature type="signal peptide" evidence="1">
    <location>
        <begin position="1"/>
        <end position="23"/>
    </location>
</feature>
<evidence type="ECO:0000256" key="1">
    <source>
        <dbReference type="SAM" id="SignalP"/>
    </source>
</evidence>
<evidence type="ECO:0008006" key="4">
    <source>
        <dbReference type="Google" id="ProtNLM"/>
    </source>
</evidence>
<gene>
    <name evidence="2" type="ORF">A8139_05440</name>
</gene>
<protein>
    <recommendedName>
        <fullName evidence="4">Lipoprotein</fullName>
    </recommendedName>
</protein>